<sequence>MSLSNRVMNMKFMRSADDKKNEVDVEESKRKVLDSSAWALEDSSYLFTKKPVPVQSVGYGSISAFDDDSEEELAAVPVATKRTWGSQTQDHDQETLDEFSSIKPTRAKSRTSKQKKEDVSTEKDKPEITSLQNLNAEALNNVDANDFINSIFKPKPKEPKDQKDQSRKRAGEPTHSKLNKRKRTQKK</sequence>
<feature type="compositionally biased region" description="Basic residues" evidence="1">
    <location>
        <begin position="177"/>
        <end position="187"/>
    </location>
</feature>
<feature type="compositionally biased region" description="Basic and acidic residues" evidence="1">
    <location>
        <begin position="114"/>
        <end position="127"/>
    </location>
</feature>
<dbReference type="eggNOG" id="ENOG502SFE2">
    <property type="taxonomic scope" value="Eukaryota"/>
</dbReference>
<organism evidence="3">
    <name type="scientific">Candida tenuis (strain ATCC 10573 / BCRC 21748 / CBS 615 / JCM 9827 / NBRC 10315 / NRRL Y-1498 / VKM Y-70)</name>
    <name type="common">Yeast</name>
    <name type="synonym">Yamadazyma tenuis</name>
    <dbReference type="NCBI Taxonomy" id="590646"/>
    <lineage>
        <taxon>Eukaryota</taxon>
        <taxon>Fungi</taxon>
        <taxon>Dikarya</taxon>
        <taxon>Ascomycota</taxon>
        <taxon>Saccharomycotina</taxon>
        <taxon>Pichiomycetes</taxon>
        <taxon>Debaryomycetaceae</taxon>
        <taxon>Yamadazyma</taxon>
    </lineage>
</organism>
<reference evidence="2 3" key="1">
    <citation type="journal article" date="2011" name="Proc. Natl. Acad. Sci. U.S.A.">
        <title>Comparative genomics of xylose-fermenting fungi for enhanced biofuel production.</title>
        <authorList>
            <person name="Wohlbach D.J."/>
            <person name="Kuo A."/>
            <person name="Sato T.K."/>
            <person name="Potts K.M."/>
            <person name="Salamov A.A."/>
            <person name="LaButti K.M."/>
            <person name="Sun H."/>
            <person name="Clum A."/>
            <person name="Pangilinan J.L."/>
            <person name="Lindquist E.A."/>
            <person name="Lucas S."/>
            <person name="Lapidus A."/>
            <person name="Jin M."/>
            <person name="Gunawan C."/>
            <person name="Balan V."/>
            <person name="Dale B.E."/>
            <person name="Jeffries T.W."/>
            <person name="Zinkel R."/>
            <person name="Barry K.W."/>
            <person name="Grigoriev I.V."/>
            <person name="Gasch A.P."/>
        </authorList>
    </citation>
    <scope>NUCLEOTIDE SEQUENCE [LARGE SCALE GENOMIC DNA]</scope>
    <source>
        <strain evidence="3">ATCC 10573 / BCRC 21748 / CBS 615 / JCM 9827 / NBRC 10315 / NRRL Y-1498 / VKM Y-70</strain>
    </source>
</reference>
<dbReference type="KEGG" id="cten:18247956"/>
<dbReference type="Pfam" id="PF10175">
    <property type="entry name" value="MPP6"/>
    <property type="match status" value="1"/>
</dbReference>
<protein>
    <submittedName>
        <fullName evidence="2">Uncharacterized protein</fullName>
    </submittedName>
</protein>
<dbReference type="RefSeq" id="XP_006688366.1">
    <property type="nucleotide sequence ID" value="XM_006688303.1"/>
</dbReference>
<dbReference type="EMBL" id="GL996527">
    <property type="protein sequence ID" value="EGV62196.1"/>
    <property type="molecule type" value="Genomic_DNA"/>
</dbReference>
<dbReference type="STRING" id="590646.G3BBN9"/>
<dbReference type="GeneID" id="18247956"/>
<dbReference type="AlphaFoldDB" id="G3BBN9"/>
<feature type="compositionally biased region" description="Basic and acidic residues" evidence="1">
    <location>
        <begin position="155"/>
        <end position="175"/>
    </location>
</feature>
<accession>G3BBN9</accession>
<feature type="region of interest" description="Disordered" evidence="1">
    <location>
        <begin position="76"/>
        <end position="187"/>
    </location>
</feature>
<keyword evidence="3" id="KW-1185">Reference proteome</keyword>
<proteinExistence type="predicted"/>
<name>G3BBN9_CANTC</name>
<dbReference type="Proteomes" id="UP000000707">
    <property type="component" value="Unassembled WGS sequence"/>
</dbReference>
<evidence type="ECO:0000313" key="3">
    <source>
        <dbReference type="Proteomes" id="UP000000707"/>
    </source>
</evidence>
<evidence type="ECO:0000313" key="2">
    <source>
        <dbReference type="EMBL" id="EGV62196.1"/>
    </source>
</evidence>
<evidence type="ECO:0000256" key="1">
    <source>
        <dbReference type="SAM" id="MobiDB-lite"/>
    </source>
</evidence>
<gene>
    <name evidence="2" type="ORF">CANTEDRAFT_115661</name>
</gene>
<dbReference type="HOGENOM" id="CLU_1447488_0_0_1"/>